<organism evidence="2 3">
    <name type="scientific">Streptomyces albireticuli</name>
    <dbReference type="NCBI Taxonomy" id="1940"/>
    <lineage>
        <taxon>Bacteria</taxon>
        <taxon>Bacillati</taxon>
        <taxon>Actinomycetota</taxon>
        <taxon>Actinomycetes</taxon>
        <taxon>Kitasatosporales</taxon>
        <taxon>Streptomycetaceae</taxon>
        <taxon>Streptomyces</taxon>
    </lineage>
</organism>
<gene>
    <name evidence="2" type="ORF">CK936_20710</name>
</gene>
<feature type="transmembrane region" description="Helical" evidence="1">
    <location>
        <begin position="83"/>
        <end position="104"/>
    </location>
</feature>
<comment type="caution">
    <text evidence="2">The sequence shown here is derived from an EMBL/GenBank/DDBJ whole genome shotgun (WGS) entry which is preliminary data.</text>
</comment>
<dbReference type="AlphaFoldDB" id="A0A2A2D6R8"/>
<proteinExistence type="predicted"/>
<keyword evidence="1" id="KW-0812">Transmembrane</keyword>
<dbReference type="EMBL" id="NSJV01000405">
    <property type="protein sequence ID" value="PAU47030.1"/>
    <property type="molecule type" value="Genomic_DNA"/>
</dbReference>
<name>A0A2A2D6R8_9ACTN</name>
<accession>A0A2A2D6R8</accession>
<dbReference type="Proteomes" id="UP000218944">
    <property type="component" value="Unassembled WGS sequence"/>
</dbReference>
<protein>
    <submittedName>
        <fullName evidence="2">Uncharacterized protein</fullName>
    </submittedName>
</protein>
<dbReference type="RefSeq" id="WP_095582449.1">
    <property type="nucleotide sequence ID" value="NZ_JAJQQS010000018.1"/>
</dbReference>
<keyword evidence="1" id="KW-0472">Membrane</keyword>
<keyword evidence="1" id="KW-1133">Transmembrane helix</keyword>
<evidence type="ECO:0000313" key="3">
    <source>
        <dbReference type="Proteomes" id="UP000218944"/>
    </source>
</evidence>
<evidence type="ECO:0000256" key="1">
    <source>
        <dbReference type="SAM" id="Phobius"/>
    </source>
</evidence>
<keyword evidence="3" id="KW-1185">Reference proteome</keyword>
<sequence length="211" mass="22324">MNDFCTAIREEVTELLLLGRPLPDPLARHAASCEGCAQETEGVRRVVRTFERADFLRVPSALPEPSGTTVVDTVRARMPVRRLVAAGIASLVLAACAAFVTVVADAGDDTRTSVASVHVAQDGEMIAHPWGTEIPVSLSGLRAGGTYRLMTGDSGGERVQAGSVRVSGRGEAPLRVRMTTAMSKDAVVTLYVQDADGRFVAQAPAGPRRRA</sequence>
<evidence type="ECO:0000313" key="2">
    <source>
        <dbReference type="EMBL" id="PAU47030.1"/>
    </source>
</evidence>
<reference evidence="2 3" key="1">
    <citation type="submission" date="2017-08" db="EMBL/GenBank/DDBJ databases">
        <title>Genome sequence of Streptomyces albireticuli NRRL B-1670.</title>
        <authorList>
            <person name="Graham D.E."/>
            <person name="Mahan K.M."/>
            <person name="Klingeman D.M."/>
            <person name="Hettich R.L."/>
            <person name="Parry R.J."/>
            <person name="Spain J.C."/>
        </authorList>
    </citation>
    <scope>NUCLEOTIDE SEQUENCE [LARGE SCALE GENOMIC DNA]</scope>
    <source>
        <strain evidence="2 3">NRRL B-1670</strain>
    </source>
</reference>